<reference evidence="2" key="1">
    <citation type="journal article" date="2013" name="Nature">
        <title>Draft genome of the wheat A-genome progenitor Triticum urartu.</title>
        <authorList>
            <person name="Ling H.Q."/>
            <person name="Zhao S."/>
            <person name="Liu D."/>
            <person name="Wang J."/>
            <person name="Sun H."/>
            <person name="Zhang C."/>
            <person name="Fan H."/>
            <person name="Li D."/>
            <person name="Dong L."/>
            <person name="Tao Y."/>
            <person name="Gao C."/>
            <person name="Wu H."/>
            <person name="Li Y."/>
            <person name="Cui Y."/>
            <person name="Guo X."/>
            <person name="Zheng S."/>
            <person name="Wang B."/>
            <person name="Yu K."/>
            <person name="Liang Q."/>
            <person name="Yang W."/>
            <person name="Lou X."/>
            <person name="Chen J."/>
            <person name="Feng M."/>
            <person name="Jian J."/>
            <person name="Zhang X."/>
            <person name="Luo G."/>
            <person name="Jiang Y."/>
            <person name="Liu J."/>
            <person name="Wang Z."/>
            <person name="Sha Y."/>
            <person name="Zhang B."/>
            <person name="Wu H."/>
            <person name="Tang D."/>
            <person name="Shen Q."/>
            <person name="Xue P."/>
            <person name="Zou S."/>
            <person name="Wang X."/>
            <person name="Liu X."/>
            <person name="Wang F."/>
            <person name="Yang Y."/>
            <person name="An X."/>
            <person name="Dong Z."/>
            <person name="Zhang K."/>
            <person name="Zhang X."/>
            <person name="Luo M.C."/>
            <person name="Dvorak J."/>
            <person name="Tong Y."/>
            <person name="Wang J."/>
            <person name="Yang H."/>
            <person name="Li Z."/>
            <person name="Wang D."/>
            <person name="Zhang A."/>
            <person name="Wang J."/>
        </authorList>
    </citation>
    <scope>NUCLEOTIDE SEQUENCE</scope>
    <source>
        <strain evidence="2">cv. G1812</strain>
    </source>
</reference>
<sequence length="127" mass="14628">CVPLPTLLIVVSFLSNLQSTHRRYCLLHHWVCHDFFRDRHEPCFGLLWVDMHLLAEHLLPKLEEPASSADIWIHISPSTRAMLSRGGTHCCCKPHLLEVNRQLTVVLSMPYETTVPTESRHSLILNL</sequence>
<name>A0A8R7P3V9_TRIUA</name>
<evidence type="ECO:0000313" key="2">
    <source>
        <dbReference type="Proteomes" id="UP000015106"/>
    </source>
</evidence>
<accession>A0A8R7P3V9</accession>
<dbReference type="EnsemblPlants" id="TuG1812G0100004037.01.T01">
    <property type="protein sequence ID" value="TuG1812G0100004037.01.T01.cds420387"/>
    <property type="gene ID" value="TuG1812G0100004037.01"/>
</dbReference>
<reference evidence="1" key="2">
    <citation type="submission" date="2018-03" db="EMBL/GenBank/DDBJ databases">
        <title>The Triticum urartu genome reveals the dynamic nature of wheat genome evolution.</title>
        <authorList>
            <person name="Ling H."/>
            <person name="Ma B."/>
            <person name="Shi X."/>
            <person name="Liu H."/>
            <person name="Dong L."/>
            <person name="Sun H."/>
            <person name="Cao Y."/>
            <person name="Gao Q."/>
            <person name="Zheng S."/>
            <person name="Li Y."/>
            <person name="Yu Y."/>
            <person name="Du H."/>
            <person name="Qi M."/>
            <person name="Li Y."/>
            <person name="Yu H."/>
            <person name="Cui Y."/>
            <person name="Wang N."/>
            <person name="Chen C."/>
            <person name="Wu H."/>
            <person name="Zhao Y."/>
            <person name="Zhang J."/>
            <person name="Li Y."/>
            <person name="Zhou W."/>
            <person name="Zhang B."/>
            <person name="Hu W."/>
            <person name="Eijk M."/>
            <person name="Tang J."/>
            <person name="Witsenboer H."/>
            <person name="Zhao S."/>
            <person name="Li Z."/>
            <person name="Zhang A."/>
            <person name="Wang D."/>
            <person name="Liang C."/>
        </authorList>
    </citation>
    <scope>NUCLEOTIDE SEQUENCE [LARGE SCALE GENOMIC DNA]</scope>
    <source>
        <strain evidence="1">cv. G1812</strain>
    </source>
</reference>
<evidence type="ECO:0000313" key="1">
    <source>
        <dbReference type="EnsemblPlants" id="TuG1812G0100004037.01.T01.cds420387"/>
    </source>
</evidence>
<reference evidence="1" key="3">
    <citation type="submission" date="2022-06" db="UniProtKB">
        <authorList>
            <consortium name="EnsemblPlants"/>
        </authorList>
    </citation>
    <scope>IDENTIFICATION</scope>
</reference>
<dbReference type="Proteomes" id="UP000015106">
    <property type="component" value="Chromosome 1"/>
</dbReference>
<organism evidence="1 2">
    <name type="scientific">Triticum urartu</name>
    <name type="common">Red wild einkorn</name>
    <name type="synonym">Crithodium urartu</name>
    <dbReference type="NCBI Taxonomy" id="4572"/>
    <lineage>
        <taxon>Eukaryota</taxon>
        <taxon>Viridiplantae</taxon>
        <taxon>Streptophyta</taxon>
        <taxon>Embryophyta</taxon>
        <taxon>Tracheophyta</taxon>
        <taxon>Spermatophyta</taxon>
        <taxon>Magnoliopsida</taxon>
        <taxon>Liliopsida</taxon>
        <taxon>Poales</taxon>
        <taxon>Poaceae</taxon>
        <taxon>BOP clade</taxon>
        <taxon>Pooideae</taxon>
        <taxon>Triticodae</taxon>
        <taxon>Triticeae</taxon>
        <taxon>Triticinae</taxon>
        <taxon>Triticum</taxon>
    </lineage>
</organism>
<dbReference type="Gramene" id="TuG1812G0100004037.01.T01">
    <property type="protein sequence ID" value="TuG1812G0100004037.01.T01.cds420387"/>
    <property type="gene ID" value="TuG1812G0100004037.01"/>
</dbReference>
<protein>
    <submittedName>
        <fullName evidence="1">Uncharacterized protein</fullName>
    </submittedName>
</protein>
<proteinExistence type="predicted"/>
<keyword evidence="2" id="KW-1185">Reference proteome</keyword>
<dbReference type="AlphaFoldDB" id="A0A8R7P3V9"/>